<dbReference type="EnsemblMetazoa" id="GAUT033870-RA">
    <property type="protein sequence ID" value="GAUT033870-PA"/>
    <property type="gene ID" value="GAUT033870"/>
</dbReference>
<name>A0A1A9VDL4_GLOAU</name>
<reference evidence="2" key="1">
    <citation type="submission" date="2020-05" db="UniProtKB">
        <authorList>
            <consortium name="EnsemblMetazoa"/>
        </authorList>
    </citation>
    <scope>IDENTIFICATION</scope>
    <source>
        <strain evidence="2">TTRI</strain>
    </source>
</reference>
<protein>
    <submittedName>
        <fullName evidence="2">Uncharacterized protein</fullName>
    </submittedName>
</protein>
<evidence type="ECO:0000256" key="1">
    <source>
        <dbReference type="SAM" id="MobiDB-lite"/>
    </source>
</evidence>
<proteinExistence type="predicted"/>
<dbReference type="AlphaFoldDB" id="A0A1A9VDL4"/>
<dbReference type="STRING" id="7395.A0A1A9VDL4"/>
<evidence type="ECO:0000313" key="2">
    <source>
        <dbReference type="EnsemblMetazoa" id="GAUT033870-PA"/>
    </source>
</evidence>
<dbReference type="VEuPathDB" id="VectorBase:GAUT033870"/>
<accession>A0A1A9VDL4</accession>
<feature type="region of interest" description="Disordered" evidence="1">
    <location>
        <begin position="362"/>
        <end position="384"/>
    </location>
</feature>
<keyword evidence="3" id="KW-1185">Reference proteome</keyword>
<sequence length="384" mass="42538">MTFAGAESGSIAAYETSQHEQLNMVKSGFLAAYETSHACLTNKQVDFEEATPCTSVYSLPGSDQHISNPIVANVGTRSLPFNDPTFRCPKAEAYNYYNDNVTTTTGYSTTTTVITSPTNRVLPMQQRQYAQRNGNENKIPYETEVKHISSHSPISNGIKGNINNLSNQFQQPSALLNQPLLQAEVTKHALPSLVASPALTYKITNLIGKASNNASEQQQQTQSKQQTTSAERCHCRNKLSLEIQHNNNHTHSELHSHRNTTINDFKQQPYNNKIISSTDCVPLQSSSCRFNNNVKQSQRQHYNNYNKFNKTTITVATNYAHIDRYGHIIIASPTTLKNSLTITKSSTASTIYPNKSRVTTVSNKGVTDHRQHQPTNATSAETGG</sequence>
<evidence type="ECO:0000313" key="3">
    <source>
        <dbReference type="Proteomes" id="UP000078200"/>
    </source>
</evidence>
<dbReference type="Proteomes" id="UP000078200">
    <property type="component" value="Unassembled WGS sequence"/>
</dbReference>
<organism evidence="2 3">
    <name type="scientific">Glossina austeni</name>
    <name type="common">Savannah tsetse fly</name>
    <dbReference type="NCBI Taxonomy" id="7395"/>
    <lineage>
        <taxon>Eukaryota</taxon>
        <taxon>Metazoa</taxon>
        <taxon>Ecdysozoa</taxon>
        <taxon>Arthropoda</taxon>
        <taxon>Hexapoda</taxon>
        <taxon>Insecta</taxon>
        <taxon>Pterygota</taxon>
        <taxon>Neoptera</taxon>
        <taxon>Endopterygota</taxon>
        <taxon>Diptera</taxon>
        <taxon>Brachycera</taxon>
        <taxon>Muscomorpha</taxon>
        <taxon>Hippoboscoidea</taxon>
        <taxon>Glossinidae</taxon>
        <taxon>Glossina</taxon>
    </lineage>
</organism>
<feature type="compositionally biased region" description="Polar residues" evidence="1">
    <location>
        <begin position="373"/>
        <end position="384"/>
    </location>
</feature>